<evidence type="ECO:0000256" key="1">
    <source>
        <dbReference type="SAM" id="MobiDB-lite"/>
    </source>
</evidence>
<proteinExistence type="predicted"/>
<reference evidence="2" key="2">
    <citation type="journal article" date="2023" name="IMA Fungus">
        <title>Comparative genomic study of the Penicillium genus elucidates a diverse pangenome and 15 lateral gene transfer events.</title>
        <authorList>
            <person name="Petersen C."/>
            <person name="Sorensen T."/>
            <person name="Nielsen M.R."/>
            <person name="Sondergaard T.E."/>
            <person name="Sorensen J.L."/>
            <person name="Fitzpatrick D.A."/>
            <person name="Frisvad J.C."/>
            <person name="Nielsen K.L."/>
        </authorList>
    </citation>
    <scope>NUCLEOTIDE SEQUENCE</scope>
    <source>
        <strain evidence="2">IBT 3081</strain>
    </source>
</reference>
<dbReference type="OrthoDB" id="4368902at2759"/>
<gene>
    <name evidence="2" type="ORF">N7517_003396</name>
</gene>
<dbReference type="Proteomes" id="UP001147752">
    <property type="component" value="Unassembled WGS sequence"/>
</dbReference>
<evidence type="ECO:0000313" key="3">
    <source>
        <dbReference type="Proteomes" id="UP001147752"/>
    </source>
</evidence>
<feature type="compositionally biased region" description="Basic and acidic residues" evidence="1">
    <location>
        <begin position="197"/>
        <end position="217"/>
    </location>
</feature>
<reference evidence="2" key="1">
    <citation type="submission" date="2022-12" db="EMBL/GenBank/DDBJ databases">
        <authorList>
            <person name="Petersen C."/>
        </authorList>
    </citation>
    <scope>NUCLEOTIDE SEQUENCE</scope>
    <source>
        <strain evidence="2">IBT 3081</strain>
    </source>
</reference>
<feature type="compositionally biased region" description="Basic residues" evidence="1">
    <location>
        <begin position="219"/>
        <end position="228"/>
    </location>
</feature>
<comment type="caution">
    <text evidence="2">The sequence shown here is derived from an EMBL/GenBank/DDBJ whole genome shotgun (WGS) entry which is preliminary data.</text>
</comment>
<name>A0A9W9SWF7_9EURO</name>
<evidence type="ECO:0000313" key="2">
    <source>
        <dbReference type="EMBL" id="KAJ5385485.1"/>
    </source>
</evidence>
<dbReference type="GeneID" id="81460309"/>
<accession>A0A9W9SWF7</accession>
<dbReference type="AlphaFoldDB" id="A0A9W9SWF7"/>
<keyword evidence="3" id="KW-1185">Reference proteome</keyword>
<protein>
    <submittedName>
        <fullName evidence="2">Uncharacterized protein</fullName>
    </submittedName>
</protein>
<dbReference type="RefSeq" id="XP_056585261.1">
    <property type="nucleotide sequence ID" value="XM_056721126.1"/>
</dbReference>
<organism evidence="2 3">
    <name type="scientific">Penicillium concentricum</name>
    <dbReference type="NCBI Taxonomy" id="293559"/>
    <lineage>
        <taxon>Eukaryota</taxon>
        <taxon>Fungi</taxon>
        <taxon>Dikarya</taxon>
        <taxon>Ascomycota</taxon>
        <taxon>Pezizomycotina</taxon>
        <taxon>Eurotiomycetes</taxon>
        <taxon>Eurotiomycetidae</taxon>
        <taxon>Eurotiales</taxon>
        <taxon>Aspergillaceae</taxon>
        <taxon>Penicillium</taxon>
    </lineage>
</organism>
<dbReference type="EMBL" id="JAPZBT010000001">
    <property type="protein sequence ID" value="KAJ5385485.1"/>
    <property type="molecule type" value="Genomic_DNA"/>
</dbReference>
<feature type="region of interest" description="Disordered" evidence="1">
    <location>
        <begin position="195"/>
        <end position="228"/>
    </location>
</feature>
<sequence length="228" mass="26292">MSYVTSWGAHKIFEGLKLQPDTRYAKVLDGHKEQLRILYYGNRFFDIGLFVDIIIAEFLLRAIVQGQSLKSKQRDKAQHKLYLAETMFPIGPIKQSYESLRQNTTWYLRKELVEDCVKRGGCCGRTCGCCQIHHEGAERTKGVGHCTPACGCCSIERGFEYTKEERQGFVDDFKKKMYDDNPACVIQMAEAFFLPPPEDKPKEEMPQEERTQCEGAKKPWWKRMSAKG</sequence>